<dbReference type="AlphaFoldDB" id="A0A4P7BEQ7"/>
<feature type="transmembrane region" description="Helical" evidence="5">
    <location>
        <begin position="12"/>
        <end position="34"/>
    </location>
</feature>
<keyword evidence="3 5" id="KW-1133">Transmembrane helix</keyword>
<evidence type="ECO:0000313" key="8">
    <source>
        <dbReference type="EMBL" id="QBQ35809.1"/>
    </source>
</evidence>
<feature type="transmembrane region" description="Helical" evidence="5">
    <location>
        <begin position="228"/>
        <end position="252"/>
    </location>
</feature>
<comment type="similarity">
    <text evidence="1">Belongs to the sodium:galactoside symporter (TC 2.A.2) family.</text>
</comment>
<reference evidence="7" key="3">
    <citation type="submission" date="2022-12" db="EMBL/GenBank/DDBJ databases">
        <authorList>
            <person name="Sun Q."/>
            <person name="Kim S."/>
        </authorList>
    </citation>
    <scope>NUCLEOTIDE SEQUENCE</scope>
    <source>
        <strain evidence="7">KCTC 12344</strain>
    </source>
</reference>
<evidence type="ECO:0000259" key="6">
    <source>
        <dbReference type="PROSITE" id="PS50850"/>
    </source>
</evidence>
<evidence type="ECO:0000256" key="4">
    <source>
        <dbReference type="ARBA" id="ARBA00023136"/>
    </source>
</evidence>
<dbReference type="GO" id="GO:0015293">
    <property type="term" value="F:symporter activity"/>
    <property type="evidence" value="ECO:0007669"/>
    <property type="project" value="InterPro"/>
</dbReference>
<dbReference type="EMBL" id="CP038026">
    <property type="protein sequence ID" value="QBQ35809.1"/>
    <property type="molecule type" value="Genomic_DNA"/>
</dbReference>
<dbReference type="GO" id="GO:0005886">
    <property type="term" value="C:plasma membrane"/>
    <property type="evidence" value="ECO:0007669"/>
    <property type="project" value="TreeGrafter"/>
</dbReference>
<dbReference type="PANTHER" id="PTHR11328">
    <property type="entry name" value="MAJOR FACILITATOR SUPERFAMILY DOMAIN-CONTAINING PROTEIN"/>
    <property type="match status" value="1"/>
</dbReference>
<feature type="transmembrane region" description="Helical" evidence="5">
    <location>
        <begin position="108"/>
        <end position="129"/>
    </location>
</feature>
<dbReference type="RefSeq" id="WP_134384046.1">
    <property type="nucleotide sequence ID" value="NZ_BMWW01000005.1"/>
</dbReference>
<keyword evidence="4 5" id="KW-0472">Membrane</keyword>
<proteinExistence type="inferred from homology"/>
<dbReference type="InterPro" id="IPR036259">
    <property type="entry name" value="MFS_trans_sf"/>
</dbReference>
<feature type="transmembrane region" description="Helical" evidence="5">
    <location>
        <begin position="294"/>
        <end position="313"/>
    </location>
</feature>
<dbReference type="GO" id="GO:0008643">
    <property type="term" value="P:carbohydrate transport"/>
    <property type="evidence" value="ECO:0007669"/>
    <property type="project" value="InterPro"/>
</dbReference>
<dbReference type="InterPro" id="IPR001927">
    <property type="entry name" value="Na/Gal_symport"/>
</dbReference>
<dbReference type="NCBIfam" id="TIGR00792">
    <property type="entry name" value="gph"/>
    <property type="match status" value="1"/>
</dbReference>
<gene>
    <name evidence="8" type="ORF">E1742_06290</name>
    <name evidence="7" type="ORF">GCM10007388_30250</name>
</gene>
<feature type="transmembrane region" description="Helical" evidence="5">
    <location>
        <begin position="400"/>
        <end position="424"/>
    </location>
</feature>
<dbReference type="InterPro" id="IPR039672">
    <property type="entry name" value="MFS_2"/>
</dbReference>
<dbReference type="Proteomes" id="UP000294359">
    <property type="component" value="Chromosome"/>
</dbReference>
<dbReference type="PROSITE" id="PS50850">
    <property type="entry name" value="MFS"/>
    <property type="match status" value="1"/>
</dbReference>
<dbReference type="InterPro" id="IPR020846">
    <property type="entry name" value="MFS_dom"/>
</dbReference>
<dbReference type="Proteomes" id="UP000619512">
    <property type="component" value="Unassembled WGS sequence"/>
</dbReference>
<sequence>MQKLSTVEKVGFGAGDMALNVVISSMMLIITFFYTDIYGLHTEDLALLFFAVKVIGAVADLVMGQITDRFTNRFGRYRPWLLFLAVPYGVSVFFVFSTPDWGYDAKVVWAYSTYIMMTLMTAGVGIPYISLISGLTSDPQDRLSANGYRLFFAKIGAFMVTIIVPLLAKAWGGGNPAIGYQAAMAVMALMGVVLFLFCFFSTEERVHHVVERQPLLDQLKVLLKNDQWLILCGACVTGTIGYVVRGSVAMYYAKYYLGGNEAVVSAFLSTGVAAAILSMVASTWITKSYCKVKLFRNSQVVVALLSLAIYLFVKPGDVVLAFILYFALSFIVDLHAPVFWSAIAETIDYGQVKTGTRVSGFAFGGISVCQKAGMGIAGVLVGVLLTHFQYQPNVAQTPLALTGIALMLTVIPGFFHLVMGLLMFRYRISDEYYGTVKAKMRTHGYAAG</sequence>
<organism evidence="7 10">
    <name type="scientific">Pseudoduganella plicata</name>
    <dbReference type="NCBI Taxonomy" id="321984"/>
    <lineage>
        <taxon>Bacteria</taxon>
        <taxon>Pseudomonadati</taxon>
        <taxon>Pseudomonadota</taxon>
        <taxon>Betaproteobacteria</taxon>
        <taxon>Burkholderiales</taxon>
        <taxon>Oxalobacteraceae</taxon>
        <taxon>Telluria group</taxon>
        <taxon>Pseudoduganella</taxon>
    </lineage>
</organism>
<dbReference type="EMBL" id="BMWW01000005">
    <property type="protein sequence ID" value="GGY94883.1"/>
    <property type="molecule type" value="Genomic_DNA"/>
</dbReference>
<name>A0A4P7BEQ7_9BURK</name>
<dbReference type="Pfam" id="PF13347">
    <property type="entry name" value="MFS_2"/>
    <property type="match status" value="1"/>
</dbReference>
<feature type="transmembrane region" description="Helical" evidence="5">
    <location>
        <begin position="178"/>
        <end position="200"/>
    </location>
</feature>
<evidence type="ECO:0000256" key="1">
    <source>
        <dbReference type="ARBA" id="ARBA00009617"/>
    </source>
</evidence>
<reference evidence="7" key="1">
    <citation type="journal article" date="2014" name="Int. J. Syst. Evol. Microbiol.">
        <title>Complete genome sequence of Corynebacterium casei LMG S-19264T (=DSM 44701T), isolated from a smear-ripened cheese.</title>
        <authorList>
            <consortium name="US DOE Joint Genome Institute (JGI-PGF)"/>
            <person name="Walter F."/>
            <person name="Albersmeier A."/>
            <person name="Kalinowski J."/>
            <person name="Ruckert C."/>
        </authorList>
    </citation>
    <scope>NUCLEOTIDE SEQUENCE</scope>
    <source>
        <strain evidence="7">KCTC 12344</strain>
    </source>
</reference>
<dbReference type="GO" id="GO:0006814">
    <property type="term" value="P:sodium ion transport"/>
    <property type="evidence" value="ECO:0007669"/>
    <property type="project" value="InterPro"/>
</dbReference>
<protein>
    <submittedName>
        <fullName evidence="7">MFS transporter</fullName>
    </submittedName>
</protein>
<dbReference type="CDD" id="cd17332">
    <property type="entry name" value="MFS_MelB_like"/>
    <property type="match status" value="1"/>
</dbReference>
<evidence type="ECO:0000313" key="10">
    <source>
        <dbReference type="Proteomes" id="UP000619512"/>
    </source>
</evidence>
<feature type="transmembrane region" description="Helical" evidence="5">
    <location>
        <begin position="150"/>
        <end position="172"/>
    </location>
</feature>
<feature type="transmembrane region" description="Helical" evidence="5">
    <location>
        <begin position="361"/>
        <end position="388"/>
    </location>
</feature>
<evidence type="ECO:0000256" key="2">
    <source>
        <dbReference type="ARBA" id="ARBA00022692"/>
    </source>
</evidence>
<evidence type="ECO:0000313" key="9">
    <source>
        <dbReference type="Proteomes" id="UP000294359"/>
    </source>
</evidence>
<reference evidence="8 9" key="2">
    <citation type="submission" date="2019-03" db="EMBL/GenBank/DDBJ databases">
        <title>Draft Genome Sequences of Six Type Strains of the Genus Massilia.</title>
        <authorList>
            <person name="Miess H."/>
            <person name="Frediansyhah A."/>
            <person name="Gross H."/>
        </authorList>
    </citation>
    <scope>NUCLEOTIDE SEQUENCE [LARGE SCALE GENOMIC DNA]</scope>
    <source>
        <strain evidence="8 9">DSM 17505</strain>
    </source>
</reference>
<feature type="transmembrane region" description="Helical" evidence="5">
    <location>
        <begin position="264"/>
        <end position="285"/>
    </location>
</feature>
<dbReference type="SUPFAM" id="SSF103473">
    <property type="entry name" value="MFS general substrate transporter"/>
    <property type="match status" value="1"/>
</dbReference>
<dbReference type="PANTHER" id="PTHR11328:SF24">
    <property type="entry name" value="MAJOR FACILITATOR SUPERFAMILY (MFS) PROFILE DOMAIN-CONTAINING PROTEIN"/>
    <property type="match status" value="1"/>
</dbReference>
<feature type="transmembrane region" description="Helical" evidence="5">
    <location>
        <begin position="46"/>
        <end position="67"/>
    </location>
</feature>
<keyword evidence="9" id="KW-1185">Reference proteome</keyword>
<keyword evidence="2 5" id="KW-0812">Transmembrane</keyword>
<evidence type="ECO:0000256" key="5">
    <source>
        <dbReference type="SAM" id="Phobius"/>
    </source>
</evidence>
<evidence type="ECO:0000313" key="7">
    <source>
        <dbReference type="EMBL" id="GGY94883.1"/>
    </source>
</evidence>
<accession>A0A4P7BEQ7</accession>
<feature type="transmembrane region" description="Helical" evidence="5">
    <location>
        <begin position="79"/>
        <end position="96"/>
    </location>
</feature>
<feature type="domain" description="Major facilitator superfamily (MFS) profile" evidence="6">
    <location>
        <begin position="1"/>
        <end position="206"/>
    </location>
</feature>
<evidence type="ECO:0000256" key="3">
    <source>
        <dbReference type="ARBA" id="ARBA00022989"/>
    </source>
</evidence>
<dbReference type="Gene3D" id="1.20.1250.20">
    <property type="entry name" value="MFS general substrate transporter like domains"/>
    <property type="match status" value="1"/>
</dbReference>
<dbReference type="OrthoDB" id="181905at2"/>
<feature type="transmembrane region" description="Helical" evidence="5">
    <location>
        <begin position="319"/>
        <end position="340"/>
    </location>
</feature>